<evidence type="ECO:0000256" key="1">
    <source>
        <dbReference type="ARBA" id="ARBA00007963"/>
    </source>
</evidence>
<dbReference type="GeneID" id="82298031"/>
<sequence length="140" mass="16213">MKGFEFFDVTADAGFWAYGHDLEEVFENAALAMFEVMTDTSLVEAAEERRVEITSEDRVSLLYDWLDELLFIHDTEFILFSKFKVKIDEKDDGLHLTGTAMGEEIKESHERRDEVKAVTFHMMEILDEDGLIKARVILDL</sequence>
<dbReference type="PANTHER" id="PTHR12682">
    <property type="entry name" value="ARCHEASE"/>
    <property type="match status" value="1"/>
</dbReference>
<dbReference type="NCBIfam" id="NF001617">
    <property type="entry name" value="PRK00407.1"/>
    <property type="match status" value="1"/>
</dbReference>
<proteinExistence type="inferred from homology"/>
<reference evidence="7 8" key="1">
    <citation type="submission" date="2018-07" db="EMBL/GenBank/DDBJ databases">
        <title>Genomic Encyclopedia of Type Strains, Phase IV (KMG-IV): sequencing the most valuable type-strain genomes for metagenomic binning, comparative biology and taxonomic classification.</title>
        <authorList>
            <person name="Goeker M."/>
        </authorList>
    </citation>
    <scope>NUCLEOTIDE SEQUENCE [LARGE SCALE GENOMIC DNA]</scope>
    <source>
        <strain evidence="7 8">DSM 7466</strain>
    </source>
</reference>
<protein>
    <recommendedName>
        <fullName evidence="5">Protein archease</fullName>
    </recommendedName>
</protein>
<evidence type="ECO:0000256" key="5">
    <source>
        <dbReference type="HAMAP-Rule" id="MF_01222"/>
    </source>
</evidence>
<dbReference type="PANTHER" id="PTHR12682:SF11">
    <property type="entry name" value="PROTEIN ARCHEASE"/>
    <property type="match status" value="1"/>
</dbReference>
<gene>
    <name evidence="7" type="ORF">C7452_1309</name>
</gene>
<dbReference type="InterPro" id="IPR022952">
    <property type="entry name" value="Archease_arc"/>
</dbReference>
<comment type="function">
    <text evidence="5">Activates the tRNA-splicing ligase complex by facilitating the enzymatic turnover of catalytic subunit RtcB. Acts by promoting the guanylylation of RtcB, a key intermediate step in tRNA ligation. Can also alter the NTP specificity of RtcB such that ATP, dGTP or ITP is used efficiently.</text>
</comment>
<evidence type="ECO:0000313" key="8">
    <source>
        <dbReference type="Proteomes" id="UP000256864"/>
    </source>
</evidence>
<comment type="caution">
    <text evidence="7">The sequence shown here is derived from an EMBL/GenBank/DDBJ whole genome shotgun (WGS) entry which is preliminary data.</text>
</comment>
<organism evidence="7 8">
    <name type="scientific">Methanothermobacter defluvii</name>
    <dbReference type="NCBI Taxonomy" id="49339"/>
    <lineage>
        <taxon>Archaea</taxon>
        <taxon>Methanobacteriati</taxon>
        <taxon>Methanobacteriota</taxon>
        <taxon>Methanomada group</taxon>
        <taxon>Methanobacteria</taxon>
        <taxon>Methanobacteriales</taxon>
        <taxon>Methanobacteriaceae</taxon>
        <taxon>Methanothermobacter</taxon>
    </lineage>
</organism>
<accession>A0A371NBD5</accession>
<evidence type="ECO:0000259" key="6">
    <source>
        <dbReference type="Pfam" id="PF01951"/>
    </source>
</evidence>
<dbReference type="InterPro" id="IPR023572">
    <property type="entry name" value="Archease_dom"/>
</dbReference>
<dbReference type="HAMAP" id="MF_01222">
    <property type="entry name" value="Archease_arch"/>
    <property type="match status" value="1"/>
</dbReference>
<name>A0A371NBD5_9EURY</name>
<evidence type="ECO:0000256" key="2">
    <source>
        <dbReference type="ARBA" id="ARBA00022694"/>
    </source>
</evidence>
<evidence type="ECO:0000256" key="4">
    <source>
        <dbReference type="ARBA" id="ARBA00022837"/>
    </source>
</evidence>
<feature type="binding site" evidence="5">
    <location>
        <position position="12"/>
    </location>
    <ligand>
        <name>Ca(2+)</name>
        <dbReference type="ChEBI" id="CHEBI:29108"/>
    </ligand>
</feature>
<dbReference type="GO" id="GO:0005509">
    <property type="term" value="F:calcium ion binding"/>
    <property type="evidence" value="ECO:0007669"/>
    <property type="project" value="UniProtKB-UniRule"/>
</dbReference>
<dbReference type="InterPro" id="IPR036820">
    <property type="entry name" value="Archease_dom_sf"/>
</dbReference>
<feature type="binding site" evidence="5">
    <location>
        <position position="139"/>
    </location>
    <ligand>
        <name>Ca(2+)</name>
        <dbReference type="ChEBI" id="CHEBI:29108"/>
    </ligand>
</feature>
<dbReference type="EMBL" id="QREL01000002">
    <property type="protein sequence ID" value="REE26347.1"/>
    <property type="molecule type" value="Genomic_DNA"/>
</dbReference>
<dbReference type="Gene3D" id="3.55.10.10">
    <property type="entry name" value="Archease domain"/>
    <property type="match status" value="1"/>
</dbReference>
<feature type="binding site" evidence="5">
    <location>
        <position position="140"/>
    </location>
    <ligand>
        <name>Ca(2+)</name>
        <dbReference type="ChEBI" id="CHEBI:29108"/>
    </ligand>
</feature>
<keyword evidence="2 5" id="KW-0819">tRNA processing</keyword>
<comment type="similarity">
    <text evidence="1 5">Belongs to the archease family.</text>
</comment>
<evidence type="ECO:0000256" key="3">
    <source>
        <dbReference type="ARBA" id="ARBA00022723"/>
    </source>
</evidence>
<keyword evidence="3 5" id="KW-0479">Metal-binding</keyword>
<dbReference type="RefSeq" id="WP_048176116.1">
    <property type="nucleotide sequence ID" value="NZ_QREL01000002.1"/>
</dbReference>
<keyword evidence="8" id="KW-1185">Reference proteome</keyword>
<dbReference type="AlphaFoldDB" id="A0A371NBD5"/>
<dbReference type="InterPro" id="IPR002804">
    <property type="entry name" value="Archease"/>
</dbReference>
<dbReference type="SUPFAM" id="SSF69819">
    <property type="entry name" value="MTH1598-like"/>
    <property type="match status" value="1"/>
</dbReference>
<dbReference type="Pfam" id="PF01951">
    <property type="entry name" value="Archease"/>
    <property type="match status" value="1"/>
</dbReference>
<keyword evidence="4 5" id="KW-0106">Calcium</keyword>
<evidence type="ECO:0000313" key="7">
    <source>
        <dbReference type="EMBL" id="REE26347.1"/>
    </source>
</evidence>
<feature type="domain" description="Archease" evidence="6">
    <location>
        <begin position="4"/>
        <end position="140"/>
    </location>
</feature>
<dbReference type="Proteomes" id="UP000256864">
    <property type="component" value="Unassembled WGS sequence"/>
</dbReference>
<dbReference type="GO" id="GO:0006388">
    <property type="term" value="P:tRNA splicing, via endonucleolytic cleavage and ligation"/>
    <property type="evidence" value="ECO:0007669"/>
    <property type="project" value="UniProtKB-UniRule"/>
</dbReference>